<dbReference type="EMBL" id="JNBQ01000055">
    <property type="protein sequence ID" value="KLN32931.1"/>
    <property type="molecule type" value="Genomic_DNA"/>
</dbReference>
<gene>
    <name evidence="2" type="ORF">FB00_20335</name>
</gene>
<keyword evidence="1" id="KW-0812">Transmembrane</keyword>
<feature type="transmembrane region" description="Helical" evidence="1">
    <location>
        <begin position="90"/>
        <end position="115"/>
    </location>
</feature>
<keyword evidence="1" id="KW-1133">Transmembrane helix</keyword>
<dbReference type="PATRIC" id="fig|264251.5.peg.4121"/>
<keyword evidence="1" id="KW-0472">Membrane</keyword>
<comment type="caution">
    <text evidence="2">The sequence shown here is derived from an EMBL/GenBank/DDBJ whole genome shotgun (WGS) entry which is preliminary data.</text>
</comment>
<evidence type="ECO:0000313" key="3">
    <source>
        <dbReference type="Proteomes" id="UP000035265"/>
    </source>
</evidence>
<dbReference type="STRING" id="264251.FB00_20335"/>
<dbReference type="Proteomes" id="UP000035265">
    <property type="component" value="Unassembled WGS sequence"/>
</dbReference>
<protein>
    <submittedName>
        <fullName evidence="2">Uncharacterized protein</fullName>
    </submittedName>
</protein>
<feature type="transmembrane region" description="Helical" evidence="1">
    <location>
        <begin position="57"/>
        <end position="78"/>
    </location>
</feature>
<feature type="transmembrane region" description="Helical" evidence="1">
    <location>
        <begin position="160"/>
        <end position="183"/>
    </location>
</feature>
<dbReference type="AlphaFoldDB" id="A0A0H2KH90"/>
<accession>A0A0H2KH90</accession>
<organism evidence="2 3">
    <name type="scientific">Cellulosimicrobium funkei</name>
    <dbReference type="NCBI Taxonomy" id="264251"/>
    <lineage>
        <taxon>Bacteria</taxon>
        <taxon>Bacillati</taxon>
        <taxon>Actinomycetota</taxon>
        <taxon>Actinomycetes</taxon>
        <taxon>Micrococcales</taxon>
        <taxon>Promicromonosporaceae</taxon>
        <taxon>Cellulosimicrobium</taxon>
    </lineage>
</organism>
<feature type="transmembrane region" description="Helical" evidence="1">
    <location>
        <begin position="127"/>
        <end position="148"/>
    </location>
</feature>
<evidence type="ECO:0000256" key="1">
    <source>
        <dbReference type="SAM" id="Phobius"/>
    </source>
</evidence>
<reference evidence="2 3" key="1">
    <citation type="submission" date="2014-05" db="EMBL/GenBank/DDBJ databases">
        <title>Cellulosimicrobium funkei U11 genome.</title>
        <authorList>
            <person name="Hu C."/>
            <person name="Gong Y."/>
            <person name="Wan W."/>
            <person name="Jiang M."/>
        </authorList>
    </citation>
    <scope>NUCLEOTIDE SEQUENCE [LARGE SCALE GENOMIC DNA]</scope>
    <source>
        <strain evidence="2 3">U11</strain>
    </source>
</reference>
<evidence type="ECO:0000313" key="2">
    <source>
        <dbReference type="EMBL" id="KLN32931.1"/>
    </source>
</evidence>
<sequence length="255" mass="25980">MGLPAHGRDAEARRVRLSRRYRGRDQRRRLHRQDGRRAAPVHLTRRCGSEVDAVRRWIVLCATAEAVGMAASAAAARAGTALVTAGRGSVLAWTIVVLGGLVEGTALGLAQRAALTRLAPTLHRRRWLLVTVAVAGLGWAAGSVPSVLATDDGATAPGPVAALGGAAALGLAMGAVLGAAQSWVMRPATQHPWRWVGISAAAWTPAMVLIFTGASITPADWPLGAVVLFGTATGAVAGAVLGAVCGALAPALTAP</sequence>
<name>A0A0H2KH90_9MICO</name>
<feature type="transmembrane region" description="Helical" evidence="1">
    <location>
        <begin position="223"/>
        <end position="249"/>
    </location>
</feature>
<proteinExistence type="predicted"/>
<keyword evidence="3" id="KW-1185">Reference proteome</keyword>
<feature type="transmembrane region" description="Helical" evidence="1">
    <location>
        <begin position="195"/>
        <end position="217"/>
    </location>
</feature>